<sequence>MIDEKKIAVLDYKNKEGKIEKVELTTDFKAFKKLNKLTGNAFDTMTKFIYNDNGDRLEVLPILIQAMANKDLTIEEIEEQWLGMSWDRVTTTCNIILSLMNSEMIKEQIDNIEIKNMETPVE</sequence>
<reference evidence="1" key="1">
    <citation type="journal article" date="2021" name="Proc. Natl. Acad. Sci. U.S.A.">
        <title>A Catalog of Tens of Thousands of Viruses from Human Metagenomes Reveals Hidden Associations with Chronic Diseases.</title>
        <authorList>
            <person name="Tisza M.J."/>
            <person name="Buck C.B."/>
        </authorList>
    </citation>
    <scope>NUCLEOTIDE SEQUENCE</scope>
    <source>
        <strain evidence="1">CttaA39</strain>
    </source>
</reference>
<evidence type="ECO:0000313" key="1">
    <source>
        <dbReference type="EMBL" id="DAF64442.1"/>
    </source>
</evidence>
<protein>
    <submittedName>
        <fullName evidence="1">Uncharacterized protein</fullName>
    </submittedName>
</protein>
<accession>A0A8S5TMT2</accession>
<proteinExistence type="predicted"/>
<organism evidence="1">
    <name type="scientific">Siphoviridae sp. cttaA39</name>
    <dbReference type="NCBI Taxonomy" id="2827960"/>
    <lineage>
        <taxon>Viruses</taxon>
        <taxon>Duplodnaviria</taxon>
        <taxon>Heunggongvirae</taxon>
        <taxon>Uroviricota</taxon>
        <taxon>Caudoviricetes</taxon>
    </lineage>
</organism>
<dbReference type="EMBL" id="BK032860">
    <property type="protein sequence ID" value="DAF64442.1"/>
    <property type="molecule type" value="Genomic_DNA"/>
</dbReference>
<name>A0A8S5TMT2_9CAUD</name>